<sequence>MIKIIILIILLSLLFRLKENFVVNPNNFLEDYYKIDHFFRDCLKKTSFFNCVGRNPHKKVFGKQFYIPKRKKISYLRYNKPSHLLPNKI</sequence>
<protein>
    <submittedName>
        <fullName evidence="1">Uncharacterized protein</fullName>
    </submittedName>
</protein>
<reference evidence="1" key="1">
    <citation type="submission" date="2018-11" db="EMBL/GenBank/DDBJ databases">
        <title>A distinct lineage of giant viruses engineers rhodopsin photosystems in predatory marine eukaryotes.</title>
        <authorList>
            <person name="Needham D.M."/>
            <person name="Yoshizawa S."/>
            <person name="Hosaka T."/>
            <person name="Poirier C."/>
            <person name="Choi C.-J."/>
            <person name="Hehenberger E."/>
            <person name="Irwin N.A.T."/>
            <person name="Wilken S."/>
            <person name="Yung C.-M."/>
            <person name="Bachy C."/>
            <person name="Kurihara R."/>
            <person name="Nakajima Y."/>
            <person name="Kojima K."/>
            <person name="Kimura-Someya T."/>
            <person name="Leonard G."/>
            <person name="Malmstrom R.R."/>
            <person name="Mende D."/>
            <person name="Olson D.K."/>
            <person name="Sudo Y."/>
            <person name="Sudek S."/>
            <person name="Richards T.A."/>
            <person name="DeLong E.F."/>
            <person name="Keeling P.J."/>
            <person name="Santoro A.E."/>
            <person name="Shirouzu M."/>
            <person name="Iwasaki W."/>
            <person name="Worden A.Z."/>
        </authorList>
    </citation>
    <scope>NUCLEOTIDE SEQUENCE</scope>
</reference>
<organism evidence="1">
    <name type="scientific">Mimiviridae sp. ChoanoV1</name>
    <dbReference type="NCBI Taxonomy" id="2596887"/>
    <lineage>
        <taxon>Viruses</taxon>
        <taxon>Varidnaviria</taxon>
        <taxon>Bamfordvirae</taxon>
        <taxon>Nucleocytoviricota</taxon>
        <taxon>Megaviricetes</taxon>
        <taxon>Imitervirales</taxon>
        <taxon>Schizomimiviridae</taxon>
    </lineage>
</organism>
<gene>
    <name evidence="1" type="ORF">8_24</name>
</gene>
<evidence type="ECO:0000313" key="1">
    <source>
        <dbReference type="EMBL" id="QDY52427.1"/>
    </source>
</evidence>
<name>A0A5B8IGY8_9VIRU</name>
<proteinExistence type="predicted"/>
<accession>A0A5B8IGY8</accession>
<dbReference type="EMBL" id="MK250092">
    <property type="protein sequence ID" value="QDY52427.1"/>
    <property type="molecule type" value="Genomic_DNA"/>
</dbReference>